<protein>
    <submittedName>
        <fullName evidence="1">Uncharacterized protein</fullName>
    </submittedName>
</protein>
<evidence type="ECO:0000313" key="2">
    <source>
        <dbReference type="Proteomes" id="UP000809431"/>
    </source>
</evidence>
<name>A0ABS2BKN5_9NEIS</name>
<sequence>MYDCLEPCTVNHTRPSPARPRGGSEPSLCLKAHGPLDEAELIRASAVVDDLGYPCRRDGLRLHVRGIDVHLALRLQALFPTLIACYEVPTRYRCTSR</sequence>
<dbReference type="EMBL" id="JAESND010000003">
    <property type="protein sequence ID" value="MBM3115990.1"/>
    <property type="molecule type" value="Genomic_DNA"/>
</dbReference>
<evidence type="ECO:0000313" key="1">
    <source>
        <dbReference type="EMBL" id="MBM3115990.1"/>
    </source>
</evidence>
<gene>
    <name evidence="1" type="ORF">JMJ54_09110</name>
</gene>
<organism evidence="1 2">
    <name type="scientific">Jeongeupia naejangsanensis</name>
    <dbReference type="NCBI Taxonomy" id="613195"/>
    <lineage>
        <taxon>Bacteria</taxon>
        <taxon>Pseudomonadati</taxon>
        <taxon>Pseudomonadota</taxon>
        <taxon>Betaproteobacteria</taxon>
        <taxon>Neisseriales</taxon>
        <taxon>Chitinibacteraceae</taxon>
        <taxon>Jeongeupia</taxon>
    </lineage>
</organism>
<proteinExistence type="predicted"/>
<dbReference type="Proteomes" id="UP000809431">
    <property type="component" value="Unassembled WGS sequence"/>
</dbReference>
<dbReference type="RefSeq" id="WP_203537983.1">
    <property type="nucleotide sequence ID" value="NZ_JAESND010000003.1"/>
</dbReference>
<comment type="caution">
    <text evidence="1">The sequence shown here is derived from an EMBL/GenBank/DDBJ whole genome shotgun (WGS) entry which is preliminary data.</text>
</comment>
<keyword evidence="2" id="KW-1185">Reference proteome</keyword>
<reference evidence="1 2" key="1">
    <citation type="submission" date="2021-01" db="EMBL/GenBank/DDBJ databases">
        <title>Draft Genome Sequence and Polyhydroxyalkanoate Biosynthetic Potential of Jeongeupia naejangsanensis Type Strain DSM 24253.</title>
        <authorList>
            <person name="Turrini P."/>
            <person name="Artuso I."/>
            <person name="Lugli G.A."/>
            <person name="Frangipani E."/>
            <person name="Ventura M."/>
            <person name="Visca P."/>
        </authorList>
    </citation>
    <scope>NUCLEOTIDE SEQUENCE [LARGE SCALE GENOMIC DNA]</scope>
    <source>
        <strain evidence="1 2">DSM 24253</strain>
    </source>
</reference>
<accession>A0ABS2BKN5</accession>